<gene>
    <name evidence="2" type="ORF">SDC9_60152</name>
</gene>
<comment type="caution">
    <text evidence="2">The sequence shown here is derived from an EMBL/GenBank/DDBJ whole genome shotgun (WGS) entry which is preliminary data.</text>
</comment>
<proteinExistence type="predicted"/>
<organism evidence="2">
    <name type="scientific">bioreactor metagenome</name>
    <dbReference type="NCBI Taxonomy" id="1076179"/>
    <lineage>
        <taxon>unclassified sequences</taxon>
        <taxon>metagenomes</taxon>
        <taxon>ecological metagenomes</taxon>
    </lineage>
</organism>
<name>A0A644XHY1_9ZZZZ</name>
<protein>
    <recommendedName>
        <fullName evidence="3">Flagellar protein FliT</fullName>
    </recommendedName>
</protein>
<evidence type="ECO:0008006" key="3">
    <source>
        <dbReference type="Google" id="ProtNLM"/>
    </source>
</evidence>
<dbReference type="AlphaFoldDB" id="A0A644XHY1"/>
<reference evidence="2" key="1">
    <citation type="submission" date="2019-08" db="EMBL/GenBank/DDBJ databases">
        <authorList>
            <person name="Kucharzyk K."/>
            <person name="Murdoch R.W."/>
            <person name="Higgins S."/>
            <person name="Loffler F."/>
        </authorList>
    </citation>
    <scope>NUCLEOTIDE SEQUENCE</scope>
</reference>
<dbReference type="EMBL" id="VSSQ01002174">
    <property type="protein sequence ID" value="MPM13793.1"/>
    <property type="molecule type" value="Genomic_DNA"/>
</dbReference>
<keyword evidence="1" id="KW-0175">Coiled coil</keyword>
<accession>A0A644XHY1</accession>
<evidence type="ECO:0000313" key="2">
    <source>
        <dbReference type="EMBL" id="MPM13793.1"/>
    </source>
</evidence>
<feature type="coiled-coil region" evidence="1">
    <location>
        <begin position="64"/>
        <end position="91"/>
    </location>
</feature>
<sequence length="109" mass="12801">MIKEYLLKYKGLTEAIIVNIKNDLDAETLMQKRGEILVKLLEDTSFNKQEIKNTYIRLSLESLDKILKEEINNARERNKEAIKEMKLRKNANSAYVKNINSINIFNKKI</sequence>
<evidence type="ECO:0000256" key="1">
    <source>
        <dbReference type="SAM" id="Coils"/>
    </source>
</evidence>